<accession>A0A8J4WQD3</accession>
<dbReference type="SUPFAM" id="SSF48726">
    <property type="entry name" value="Immunoglobulin"/>
    <property type="match status" value="1"/>
</dbReference>
<keyword evidence="3" id="KW-1185">Reference proteome</keyword>
<name>A0A8J4WQD3_CLAMG</name>
<evidence type="ECO:0000259" key="1">
    <source>
        <dbReference type="PROSITE" id="PS50835"/>
    </source>
</evidence>
<dbReference type="AlphaFoldDB" id="A0A8J4WQD3"/>
<dbReference type="InterPro" id="IPR007110">
    <property type="entry name" value="Ig-like_dom"/>
</dbReference>
<dbReference type="InterPro" id="IPR036179">
    <property type="entry name" value="Ig-like_dom_sf"/>
</dbReference>
<dbReference type="Pfam" id="PF13927">
    <property type="entry name" value="Ig_3"/>
    <property type="match status" value="1"/>
</dbReference>
<sequence length="61" mass="7014">MDWTFILQPINKTVRKGDPVTLHCRPPHSRPPAQVSWFRNDQLLQSGPHISTQPTGDLLFH</sequence>
<protein>
    <submittedName>
        <fullName evidence="2">Hemicentin-2-like isoform X1</fullName>
    </submittedName>
</protein>
<dbReference type="OrthoDB" id="9448246at2759"/>
<dbReference type="Proteomes" id="UP000727407">
    <property type="component" value="Unassembled WGS sequence"/>
</dbReference>
<comment type="caution">
    <text evidence="2">The sequence shown here is derived from an EMBL/GenBank/DDBJ whole genome shotgun (WGS) entry which is preliminary data.</text>
</comment>
<feature type="non-terminal residue" evidence="2">
    <location>
        <position position="61"/>
    </location>
</feature>
<dbReference type="Gene3D" id="2.60.40.10">
    <property type="entry name" value="Immunoglobulins"/>
    <property type="match status" value="1"/>
</dbReference>
<evidence type="ECO:0000313" key="3">
    <source>
        <dbReference type="Proteomes" id="UP000727407"/>
    </source>
</evidence>
<gene>
    <name evidence="2" type="ORF">DAT39_021619</name>
</gene>
<dbReference type="PROSITE" id="PS50835">
    <property type="entry name" value="IG_LIKE"/>
    <property type="match status" value="1"/>
</dbReference>
<organism evidence="2 3">
    <name type="scientific">Clarias magur</name>
    <name type="common">Asian catfish</name>
    <name type="synonym">Macropteronotus magur</name>
    <dbReference type="NCBI Taxonomy" id="1594786"/>
    <lineage>
        <taxon>Eukaryota</taxon>
        <taxon>Metazoa</taxon>
        <taxon>Chordata</taxon>
        <taxon>Craniata</taxon>
        <taxon>Vertebrata</taxon>
        <taxon>Euteleostomi</taxon>
        <taxon>Actinopterygii</taxon>
        <taxon>Neopterygii</taxon>
        <taxon>Teleostei</taxon>
        <taxon>Ostariophysi</taxon>
        <taxon>Siluriformes</taxon>
        <taxon>Clariidae</taxon>
        <taxon>Clarias</taxon>
    </lineage>
</organism>
<dbReference type="EMBL" id="QNUK01000937">
    <property type="protein sequence ID" value="KAF5888676.1"/>
    <property type="molecule type" value="Genomic_DNA"/>
</dbReference>
<feature type="non-terminal residue" evidence="2">
    <location>
        <position position="1"/>
    </location>
</feature>
<evidence type="ECO:0000313" key="2">
    <source>
        <dbReference type="EMBL" id="KAF5888676.1"/>
    </source>
</evidence>
<proteinExistence type="predicted"/>
<dbReference type="InterPro" id="IPR013783">
    <property type="entry name" value="Ig-like_fold"/>
</dbReference>
<reference evidence="2" key="1">
    <citation type="submission" date="2020-07" db="EMBL/GenBank/DDBJ databases">
        <title>Clarias magur genome sequencing, assembly and annotation.</title>
        <authorList>
            <person name="Kushwaha B."/>
            <person name="Kumar R."/>
            <person name="Das P."/>
            <person name="Joshi C.G."/>
            <person name="Kumar D."/>
            <person name="Nagpure N.S."/>
            <person name="Pandey M."/>
            <person name="Agarwal S."/>
            <person name="Srivastava S."/>
            <person name="Singh M."/>
            <person name="Sahoo L."/>
            <person name="Jayasankar P."/>
            <person name="Meher P.K."/>
            <person name="Koringa P.G."/>
            <person name="Iquebal M.A."/>
            <person name="Das S.P."/>
            <person name="Bit A."/>
            <person name="Patnaik S."/>
            <person name="Patel N."/>
            <person name="Shah T.M."/>
            <person name="Hinsu A."/>
            <person name="Jena J.K."/>
        </authorList>
    </citation>
    <scope>NUCLEOTIDE SEQUENCE</scope>
    <source>
        <strain evidence="2">CIFAMagur01</strain>
        <tissue evidence="2">Testis</tissue>
    </source>
</reference>
<feature type="domain" description="Ig-like" evidence="1">
    <location>
        <begin position="3"/>
        <end position="61"/>
    </location>
</feature>